<dbReference type="NCBIfam" id="TIGR04183">
    <property type="entry name" value="Por_Secre_tail"/>
    <property type="match status" value="1"/>
</dbReference>
<dbReference type="OrthoDB" id="8901262at2"/>
<dbReference type="GO" id="GO:0035591">
    <property type="term" value="F:signaling adaptor activity"/>
    <property type="evidence" value="ECO:0007669"/>
    <property type="project" value="TreeGrafter"/>
</dbReference>
<keyword evidence="1" id="KW-0433">Leucine-rich repeat</keyword>
<accession>A0A4Z0LD94</accession>
<dbReference type="InterPro" id="IPR001611">
    <property type="entry name" value="Leu-rich_rpt"/>
</dbReference>
<dbReference type="AlphaFoldDB" id="A0A4Z0LD94"/>
<evidence type="ECO:0000313" key="6">
    <source>
        <dbReference type="EMBL" id="TGD59847.1"/>
    </source>
</evidence>
<comment type="caution">
    <text evidence="6">The sequence shown here is derived from an EMBL/GenBank/DDBJ whole genome shotgun (WGS) entry which is preliminary data.</text>
</comment>
<keyword evidence="7" id="KW-1185">Reference proteome</keyword>
<protein>
    <submittedName>
        <fullName evidence="6">T9SS type A sorting domain-containing protein</fullName>
    </submittedName>
</protein>
<dbReference type="SUPFAM" id="SSF52058">
    <property type="entry name" value="L domain-like"/>
    <property type="match status" value="1"/>
</dbReference>
<evidence type="ECO:0000256" key="1">
    <source>
        <dbReference type="ARBA" id="ARBA00022614"/>
    </source>
</evidence>
<dbReference type="SMART" id="SM00369">
    <property type="entry name" value="LRR_TYP"/>
    <property type="match status" value="4"/>
</dbReference>
<evidence type="ECO:0000256" key="3">
    <source>
        <dbReference type="ARBA" id="ARBA00022737"/>
    </source>
</evidence>
<dbReference type="Gene3D" id="3.80.10.10">
    <property type="entry name" value="Ribonuclease Inhibitor"/>
    <property type="match status" value="2"/>
</dbReference>
<dbReference type="InterPro" id="IPR032675">
    <property type="entry name" value="LRR_dom_sf"/>
</dbReference>
<proteinExistence type="predicted"/>
<dbReference type="RefSeq" id="WP_135525053.1">
    <property type="nucleotide sequence ID" value="NZ_SRLH01000001.1"/>
</dbReference>
<sequence length="455" mass="49703">MKKSYFLLLALCLFTGVRAQVISIPDAAFKARLLEASPSQGIAKNAAGNNITIDTNHNGEIEVSETANVVSLFVFHMPEMHDITGVGSFTNLKNLYCYNLALSTVNVSTLTNLIELELTFCDLQQVNVAGLPNLKKLLLDKNQIQNLNLSGLVQLERLGCDNNLLASLNVSQLSNLKYLHCNNNQLTSLSITGLTNLNEVLCGNNQLASLNLSGLTSLRSLSCGSNQLTALDASGVPNLDYLYCWNNHINNLNITGLNNLKYLYCHMNELTYLNVSGLYNLIEIYCSNNQLTQLDVNELGHLTTLACDRNNLHTILFKNTGYTGGVNDIFTFSSNPGLGLICTNENKISLVQNIVNQYNYVNCAVSSSCTLGTEDFALASLIDVYPNPANDVLNISTGAAEITSVTVYNTLGQLALSIPNAHNTRTVDVSMMAKGHYFMRIDSDKGTVTTRFIKN</sequence>
<dbReference type="PROSITE" id="PS51450">
    <property type="entry name" value="LRR"/>
    <property type="match status" value="1"/>
</dbReference>
<evidence type="ECO:0000259" key="5">
    <source>
        <dbReference type="Pfam" id="PF18962"/>
    </source>
</evidence>
<keyword evidence="3" id="KW-0677">Repeat</keyword>
<dbReference type="PANTHER" id="PTHR47566:SF1">
    <property type="entry name" value="PROTEIN NUD1"/>
    <property type="match status" value="1"/>
</dbReference>
<feature type="domain" description="Secretion system C-terminal sorting" evidence="5">
    <location>
        <begin position="384"/>
        <end position="453"/>
    </location>
</feature>
<evidence type="ECO:0000256" key="4">
    <source>
        <dbReference type="SAM" id="SignalP"/>
    </source>
</evidence>
<dbReference type="Proteomes" id="UP000297407">
    <property type="component" value="Unassembled WGS sequence"/>
</dbReference>
<feature type="signal peptide" evidence="4">
    <location>
        <begin position="1"/>
        <end position="19"/>
    </location>
</feature>
<gene>
    <name evidence="6" type="ORF">E4635_02645</name>
</gene>
<keyword evidence="2 4" id="KW-0732">Signal</keyword>
<dbReference type="InterPro" id="IPR003591">
    <property type="entry name" value="Leu-rich_rpt_typical-subtyp"/>
</dbReference>
<dbReference type="InterPro" id="IPR052574">
    <property type="entry name" value="CDIRP"/>
</dbReference>
<dbReference type="PANTHER" id="PTHR47566">
    <property type="match status" value="1"/>
</dbReference>
<dbReference type="Pfam" id="PF18962">
    <property type="entry name" value="Por_Secre_tail"/>
    <property type="match status" value="1"/>
</dbReference>
<evidence type="ECO:0000313" key="7">
    <source>
        <dbReference type="Proteomes" id="UP000297407"/>
    </source>
</evidence>
<feature type="chain" id="PRO_5021443231" evidence="4">
    <location>
        <begin position="20"/>
        <end position="455"/>
    </location>
</feature>
<name>A0A4Z0LD94_9FLAO</name>
<organism evidence="6 7">
    <name type="scientific">Flavobacterium humi</name>
    <dbReference type="NCBI Taxonomy" id="2562683"/>
    <lineage>
        <taxon>Bacteria</taxon>
        <taxon>Pseudomonadati</taxon>
        <taxon>Bacteroidota</taxon>
        <taxon>Flavobacteriia</taxon>
        <taxon>Flavobacteriales</taxon>
        <taxon>Flavobacteriaceae</taxon>
        <taxon>Flavobacterium</taxon>
    </lineage>
</organism>
<reference evidence="6 7" key="1">
    <citation type="submission" date="2019-04" db="EMBL/GenBank/DDBJ databases">
        <title>Flavobacterium sp. strain DS2-A Genome sequencing and assembly.</title>
        <authorList>
            <person name="Kim I."/>
        </authorList>
    </citation>
    <scope>NUCLEOTIDE SEQUENCE [LARGE SCALE GENOMIC DNA]</scope>
    <source>
        <strain evidence="6 7">DS2-A</strain>
    </source>
</reference>
<dbReference type="EMBL" id="SRLH01000001">
    <property type="protein sequence ID" value="TGD59847.1"/>
    <property type="molecule type" value="Genomic_DNA"/>
</dbReference>
<evidence type="ECO:0000256" key="2">
    <source>
        <dbReference type="ARBA" id="ARBA00022729"/>
    </source>
</evidence>
<dbReference type="InterPro" id="IPR026444">
    <property type="entry name" value="Secre_tail"/>
</dbReference>